<proteinExistence type="predicted"/>
<dbReference type="PANTHER" id="PTHR16305:SF35">
    <property type="entry name" value="TRANSCRIPTIONAL ACTIVATOR DOMAIN"/>
    <property type="match status" value="1"/>
</dbReference>
<evidence type="ECO:0000259" key="4">
    <source>
        <dbReference type="PROSITE" id="PS50043"/>
    </source>
</evidence>
<dbReference type="SUPFAM" id="SSF46894">
    <property type="entry name" value="C-terminal effector domain of the bipartite response regulators"/>
    <property type="match status" value="1"/>
</dbReference>
<dbReference type="AlphaFoldDB" id="A0A6L5R4U1"/>
<dbReference type="InterPro" id="IPR016032">
    <property type="entry name" value="Sig_transdc_resp-reg_C-effctor"/>
</dbReference>
<feature type="region of interest" description="Disordered" evidence="3">
    <location>
        <begin position="1"/>
        <end position="32"/>
    </location>
</feature>
<organism evidence="5 6">
    <name type="scientific">Agromyces kandeliae</name>
    <dbReference type="NCBI Taxonomy" id="2666141"/>
    <lineage>
        <taxon>Bacteria</taxon>
        <taxon>Bacillati</taxon>
        <taxon>Actinomycetota</taxon>
        <taxon>Actinomycetes</taxon>
        <taxon>Micrococcales</taxon>
        <taxon>Microbacteriaceae</taxon>
        <taxon>Agromyces</taxon>
    </lineage>
</organism>
<keyword evidence="2" id="KW-0067">ATP-binding</keyword>
<evidence type="ECO:0000256" key="3">
    <source>
        <dbReference type="SAM" id="MobiDB-lite"/>
    </source>
</evidence>
<feature type="domain" description="HTH luxR-type" evidence="4">
    <location>
        <begin position="935"/>
        <end position="1000"/>
    </location>
</feature>
<dbReference type="GO" id="GO:0004016">
    <property type="term" value="F:adenylate cyclase activity"/>
    <property type="evidence" value="ECO:0007669"/>
    <property type="project" value="TreeGrafter"/>
</dbReference>
<evidence type="ECO:0000256" key="1">
    <source>
        <dbReference type="ARBA" id="ARBA00022741"/>
    </source>
</evidence>
<dbReference type="PANTHER" id="PTHR16305">
    <property type="entry name" value="TESTICULAR SOLUBLE ADENYLYL CYCLASE"/>
    <property type="match status" value="1"/>
</dbReference>
<dbReference type="Pfam" id="PF00196">
    <property type="entry name" value="GerE"/>
    <property type="match status" value="1"/>
</dbReference>
<dbReference type="GO" id="GO:0005524">
    <property type="term" value="F:ATP binding"/>
    <property type="evidence" value="ECO:0007669"/>
    <property type="project" value="UniProtKB-KW"/>
</dbReference>
<reference evidence="5 6" key="1">
    <citation type="submission" date="2019-11" db="EMBL/GenBank/DDBJ databases">
        <title>Agromyces kandeliae sp. nov., isolated from mangrove soil.</title>
        <authorList>
            <person name="Wang R."/>
        </authorList>
    </citation>
    <scope>NUCLEOTIDE SEQUENCE [LARGE SCALE GENOMIC DNA]</scope>
    <source>
        <strain evidence="5 6">Q22</strain>
    </source>
</reference>
<dbReference type="InterPro" id="IPR036388">
    <property type="entry name" value="WH-like_DNA-bd_sf"/>
</dbReference>
<name>A0A6L5R4U1_9MICO</name>
<feature type="region of interest" description="Disordered" evidence="3">
    <location>
        <begin position="923"/>
        <end position="943"/>
    </location>
</feature>
<dbReference type="CDD" id="cd06170">
    <property type="entry name" value="LuxR_C_like"/>
    <property type="match status" value="1"/>
</dbReference>
<dbReference type="GO" id="GO:0005737">
    <property type="term" value="C:cytoplasm"/>
    <property type="evidence" value="ECO:0007669"/>
    <property type="project" value="TreeGrafter"/>
</dbReference>
<dbReference type="EMBL" id="WKJD01000019">
    <property type="protein sequence ID" value="MRX44925.1"/>
    <property type="molecule type" value="Genomic_DNA"/>
</dbReference>
<sequence>MGSTSCRHPRRCAPPRAAGSEPDPEMDDETPDSRAVRCQTGRVVVAVATAGPQLIGRERELEIVGGLLDRAWGEEAQTLVVSGDAGVGKTALVAGACEVRQGAGEILVGACLPLTSMSIPFLPIRSALRGNPRLIAPPLSQADGAGRDFAVRFDAWLDEQSDRRPLALVVDDVQWADRSTLDTLMYAVAGPASRRLAIVVTLRSGEVGLGHPLQRWLADVRRLPRTTELELGPLDRAGTAAQVQRLLGTLPHQSLIDDVHAHSRGNPYFTRLLVTGLAPDARAVPASFPADLSSAVLQSWYRLSEPTRQLATRLAVGGRAMRADDLAAVVGDADVARTRSLLLEAVAEGTLDLLDDGGFWFHHPLNAEALEAALGADERREWHRRFADAIEADGGAAASVSSAVAVADHRYRAGEPEAAFDWALRAADAVRGAAGTGEELRLLRRAVDLRAQMPDAEPSMEDVLRRLRRAAEDAGATAEELEAVEMLLERIDEEVDPLRAAALRVRRMHLRFMRGLAFPELPEMEHAVRLASADIASPEYALALAELAQTERWHGSAAADEHATGALAHARAVGDPRALSFALTVASMNATFAGDIAAAAEFGEQAMPPALEARDWFGYVHAALWAANATQSWATEAYAERIGACRRELESSGGPHAYLAWLSAVEANARLAGGAWREADERLRVALGSDPGPLGDVEARLTAARLAALQGQVHEAEAHLRRVEELVVDGSAFLPLEYDAVRAEVRLAAGDTAGAYDAAVAGAVDRGTTPTMAEWLMPFAARALADQAQSARDAGEPAGDVLRRLDALVERFPHVIEDMSTSTEIIRRQVAALDGLYAAECARARAAPEAAESWSLAVAQCSAARLPWEEAYARWRAAEEWLGRGADRSAGAEMLRTGLALARRLRAKPVEEELVDLARRARVPIGEPDPTSPPPGSEVPGLTAREREVLALIAVGRTYSEIARSLVISEKTVSTHVSHLLAKTGSANRVELARLVRRLEHGDEGEDGRTDADGAP</sequence>
<dbReference type="GO" id="GO:0003677">
    <property type="term" value="F:DNA binding"/>
    <property type="evidence" value="ECO:0007669"/>
    <property type="project" value="InterPro"/>
</dbReference>
<dbReference type="PROSITE" id="PS00622">
    <property type="entry name" value="HTH_LUXR_1"/>
    <property type="match status" value="1"/>
</dbReference>
<gene>
    <name evidence="5" type="ORF">GJR97_14460</name>
</gene>
<dbReference type="GO" id="GO:0006355">
    <property type="term" value="P:regulation of DNA-templated transcription"/>
    <property type="evidence" value="ECO:0007669"/>
    <property type="project" value="InterPro"/>
</dbReference>
<dbReference type="Gene3D" id="1.10.10.10">
    <property type="entry name" value="Winged helix-like DNA-binding domain superfamily/Winged helix DNA-binding domain"/>
    <property type="match status" value="1"/>
</dbReference>
<evidence type="ECO:0000313" key="6">
    <source>
        <dbReference type="Proteomes" id="UP000476511"/>
    </source>
</evidence>
<dbReference type="PROSITE" id="PS50043">
    <property type="entry name" value="HTH_LUXR_2"/>
    <property type="match status" value="1"/>
</dbReference>
<accession>A0A6L5R4U1</accession>
<protein>
    <submittedName>
        <fullName evidence="5">AAA family ATPase</fullName>
    </submittedName>
</protein>
<dbReference type="Pfam" id="PF13191">
    <property type="entry name" value="AAA_16"/>
    <property type="match status" value="1"/>
</dbReference>
<dbReference type="InterPro" id="IPR027417">
    <property type="entry name" value="P-loop_NTPase"/>
</dbReference>
<dbReference type="InterPro" id="IPR041664">
    <property type="entry name" value="AAA_16"/>
</dbReference>
<dbReference type="SMART" id="SM00421">
    <property type="entry name" value="HTH_LUXR"/>
    <property type="match status" value="1"/>
</dbReference>
<comment type="caution">
    <text evidence="5">The sequence shown here is derived from an EMBL/GenBank/DDBJ whole genome shotgun (WGS) entry which is preliminary data.</text>
</comment>
<dbReference type="PRINTS" id="PR00038">
    <property type="entry name" value="HTHLUXR"/>
</dbReference>
<dbReference type="InterPro" id="IPR000792">
    <property type="entry name" value="Tscrpt_reg_LuxR_C"/>
</dbReference>
<dbReference type="Proteomes" id="UP000476511">
    <property type="component" value="Unassembled WGS sequence"/>
</dbReference>
<dbReference type="SUPFAM" id="SSF52540">
    <property type="entry name" value="P-loop containing nucleoside triphosphate hydrolases"/>
    <property type="match status" value="1"/>
</dbReference>
<evidence type="ECO:0000313" key="5">
    <source>
        <dbReference type="EMBL" id="MRX44925.1"/>
    </source>
</evidence>
<evidence type="ECO:0000256" key="2">
    <source>
        <dbReference type="ARBA" id="ARBA00022840"/>
    </source>
</evidence>
<keyword evidence="6" id="KW-1185">Reference proteome</keyword>
<keyword evidence="1" id="KW-0547">Nucleotide-binding</keyword>